<dbReference type="InterPro" id="IPR003749">
    <property type="entry name" value="ThiS/MoaD-like"/>
</dbReference>
<evidence type="ECO:0000313" key="2">
    <source>
        <dbReference type="Proteomes" id="UP001258994"/>
    </source>
</evidence>
<keyword evidence="2" id="KW-1185">Reference proteome</keyword>
<protein>
    <submittedName>
        <fullName evidence="1">Sulfur carrier protein ThiS</fullName>
    </submittedName>
</protein>
<dbReference type="Proteomes" id="UP001258994">
    <property type="component" value="Chromosome"/>
</dbReference>
<evidence type="ECO:0000313" key="1">
    <source>
        <dbReference type="EMBL" id="WNC70606.1"/>
    </source>
</evidence>
<dbReference type="SUPFAM" id="SSF54285">
    <property type="entry name" value="MoaD/ThiS"/>
    <property type="match status" value="1"/>
</dbReference>
<dbReference type="Gene3D" id="3.10.20.30">
    <property type="match status" value="1"/>
</dbReference>
<name>A0ABY9TP40_9GAMM</name>
<accession>A0ABY9TP40</accession>
<dbReference type="RefSeq" id="WP_348389745.1">
    <property type="nucleotide sequence ID" value="NZ_CP134145.1"/>
</dbReference>
<dbReference type="Pfam" id="PF02597">
    <property type="entry name" value="ThiS"/>
    <property type="match status" value="1"/>
</dbReference>
<proteinExistence type="predicted"/>
<dbReference type="InterPro" id="IPR016155">
    <property type="entry name" value="Mopterin_synth/thiamin_S_b"/>
</dbReference>
<reference evidence="2" key="1">
    <citation type="submission" date="2023-09" db="EMBL/GenBank/DDBJ databases">
        <authorList>
            <person name="Li S."/>
            <person name="Li X."/>
            <person name="Zhang C."/>
            <person name="Zhao Z."/>
        </authorList>
    </citation>
    <scope>NUCLEOTIDE SEQUENCE [LARGE SCALE GENOMIC DNA]</scope>
    <source>
        <strain evidence="2">SQ149</strain>
    </source>
</reference>
<dbReference type="CDD" id="cd00565">
    <property type="entry name" value="Ubl_ThiS"/>
    <property type="match status" value="1"/>
</dbReference>
<dbReference type="InterPro" id="IPR012675">
    <property type="entry name" value="Beta-grasp_dom_sf"/>
</dbReference>
<gene>
    <name evidence="1" type="primary">thiS</name>
    <name evidence="1" type="ORF">RGQ13_10720</name>
</gene>
<dbReference type="InterPro" id="IPR010035">
    <property type="entry name" value="Thi_S"/>
</dbReference>
<sequence>MKLYINGQSFPLTKNGNTLEQAINQYMDSQNKSLDLSFAVALNGNFISKDDYAQTKLNDGDSIDVLFPIQGG</sequence>
<dbReference type="EMBL" id="CP134145">
    <property type="protein sequence ID" value="WNC70606.1"/>
    <property type="molecule type" value="Genomic_DNA"/>
</dbReference>
<organism evidence="1 2">
    <name type="scientific">Thalassotalea psychrophila</name>
    <dbReference type="NCBI Taxonomy" id="3065647"/>
    <lineage>
        <taxon>Bacteria</taxon>
        <taxon>Pseudomonadati</taxon>
        <taxon>Pseudomonadota</taxon>
        <taxon>Gammaproteobacteria</taxon>
        <taxon>Alteromonadales</taxon>
        <taxon>Colwelliaceae</taxon>
        <taxon>Thalassotalea</taxon>
    </lineage>
</organism>
<dbReference type="NCBIfam" id="TIGR01683">
    <property type="entry name" value="thiS"/>
    <property type="match status" value="1"/>
</dbReference>